<dbReference type="EMBL" id="BAABYW010000001">
    <property type="protein sequence ID" value="GAA6409890.1"/>
    <property type="molecule type" value="Genomic_DNA"/>
</dbReference>
<sequence length="39" mass="4587">MDNKDKKQKDIDTINKLLVNAPEDKVSELLMLIKQYLLQ</sequence>
<name>A0ABQ0BEJ7_9FIRM</name>
<proteinExistence type="predicted"/>
<evidence type="ECO:0000313" key="2">
    <source>
        <dbReference type="Proteomes" id="UP001600943"/>
    </source>
</evidence>
<evidence type="ECO:0000313" key="1">
    <source>
        <dbReference type="EMBL" id="GAA6409890.1"/>
    </source>
</evidence>
<protein>
    <submittedName>
        <fullName evidence="1">Uncharacterized protein</fullName>
    </submittedName>
</protein>
<reference evidence="1 2" key="1">
    <citation type="submission" date="2024-04" db="EMBL/GenBank/DDBJ databases">
        <title>Defined microbial consortia suppress multidrug-resistant proinflammatory Enterobacteriaceae via ecological control.</title>
        <authorList>
            <person name="Furuichi M."/>
            <person name="Kawaguchi T."/>
            <person name="Pust M."/>
            <person name="Yasuma K."/>
            <person name="Plichta D."/>
            <person name="Hasegawa N."/>
            <person name="Ohya T."/>
            <person name="Bhattarai S."/>
            <person name="Sasajima S."/>
            <person name="Aoto Y."/>
            <person name="Tuganbaev T."/>
            <person name="Yaginuma M."/>
            <person name="Ueda M."/>
            <person name="Okahashi N."/>
            <person name="Amafuji K."/>
            <person name="Kiridooshi Y."/>
            <person name="Sugita K."/>
            <person name="Strazar M."/>
            <person name="Skelly A."/>
            <person name="Suda W."/>
            <person name="Hattori M."/>
            <person name="Nakamoto N."/>
            <person name="Caballero S."/>
            <person name="Norman J."/>
            <person name="Olle B."/>
            <person name="Tanoue T."/>
            <person name="Arita M."/>
            <person name="Bucci V."/>
            <person name="Atarashi K."/>
            <person name="Xavier R."/>
            <person name="Honda K."/>
        </authorList>
    </citation>
    <scope>NUCLEOTIDE SEQUENCE [LARGE SCALE GENOMIC DNA]</scope>
    <source>
        <strain evidence="2">k04-0078-D8-1</strain>
    </source>
</reference>
<gene>
    <name evidence="1" type="ORF">K040078D81_40070</name>
</gene>
<keyword evidence="2" id="KW-1185">Reference proteome</keyword>
<accession>A0ABQ0BEJ7</accession>
<dbReference type="Proteomes" id="UP001600943">
    <property type="component" value="Unassembled WGS sequence"/>
</dbReference>
<comment type="caution">
    <text evidence="1">The sequence shown here is derived from an EMBL/GenBank/DDBJ whole genome shotgun (WGS) entry which is preliminary data.</text>
</comment>
<organism evidence="1 2">
    <name type="scientific">Blautia hominis</name>
    <dbReference type="NCBI Taxonomy" id="2025493"/>
    <lineage>
        <taxon>Bacteria</taxon>
        <taxon>Bacillati</taxon>
        <taxon>Bacillota</taxon>
        <taxon>Clostridia</taxon>
        <taxon>Lachnospirales</taxon>
        <taxon>Lachnospiraceae</taxon>
        <taxon>Blautia</taxon>
    </lineage>
</organism>